<reference evidence="6 7" key="1">
    <citation type="submission" date="2017-07" db="EMBL/GenBank/DDBJ databases">
        <title>Mechanisms for carbon and nitrogen cycling indicate functional differentiation within the Candidate Phyla Radiation.</title>
        <authorList>
            <person name="Danczak R.E."/>
            <person name="Johnston M.D."/>
            <person name="Kenah C."/>
            <person name="Slattery M."/>
            <person name="Wrighton K.C."/>
            <person name="Wilkins M.J."/>
        </authorList>
    </citation>
    <scope>NUCLEOTIDE SEQUENCE [LARGE SCALE GENOMIC DNA]</scope>
    <source>
        <strain evidence="6">Licking1014_7</strain>
    </source>
</reference>
<comment type="caution">
    <text evidence="6">The sequence shown here is derived from an EMBL/GenBank/DDBJ whole genome shotgun (WGS) entry which is preliminary data.</text>
</comment>
<comment type="similarity">
    <text evidence="1">Belongs to the archease family.</text>
</comment>
<dbReference type="Gene3D" id="3.55.10.10">
    <property type="entry name" value="Archease domain"/>
    <property type="match status" value="1"/>
</dbReference>
<keyword evidence="4" id="KW-0106">Calcium</keyword>
<dbReference type="AlphaFoldDB" id="A0A554LIQ6"/>
<dbReference type="Pfam" id="PF01951">
    <property type="entry name" value="Archease"/>
    <property type="match status" value="1"/>
</dbReference>
<sequence>MANKIEVRAKNLSELFETMTFTLFENCLGETVTQKTTEEREIKVHAVDENSLLYEWLNAFLKIADEQGLVPQEINVLEMNDREIVAQVKLKKEEKISCFPSAISADISIKKTRSGFLARVQWE</sequence>
<keyword evidence="2" id="KW-0819">tRNA processing</keyword>
<proteinExistence type="inferred from homology"/>
<evidence type="ECO:0000256" key="4">
    <source>
        <dbReference type="ARBA" id="ARBA00022837"/>
    </source>
</evidence>
<keyword evidence="3" id="KW-0479">Metal-binding</keyword>
<dbReference type="InterPro" id="IPR023572">
    <property type="entry name" value="Archease_dom"/>
</dbReference>
<evidence type="ECO:0000256" key="1">
    <source>
        <dbReference type="ARBA" id="ARBA00007963"/>
    </source>
</evidence>
<dbReference type="Proteomes" id="UP000315689">
    <property type="component" value="Unassembled WGS sequence"/>
</dbReference>
<evidence type="ECO:0000313" key="7">
    <source>
        <dbReference type="Proteomes" id="UP000315689"/>
    </source>
</evidence>
<protein>
    <recommendedName>
        <fullName evidence="5">Archease domain-containing protein</fullName>
    </recommendedName>
</protein>
<evidence type="ECO:0000256" key="2">
    <source>
        <dbReference type="ARBA" id="ARBA00022694"/>
    </source>
</evidence>
<gene>
    <name evidence="6" type="ORF">CEN89_468</name>
</gene>
<evidence type="ECO:0000259" key="5">
    <source>
        <dbReference type="Pfam" id="PF01951"/>
    </source>
</evidence>
<feature type="domain" description="Archease" evidence="5">
    <location>
        <begin position="4"/>
        <end position="91"/>
    </location>
</feature>
<dbReference type="SUPFAM" id="SSF69819">
    <property type="entry name" value="MTH1598-like"/>
    <property type="match status" value="1"/>
</dbReference>
<accession>A0A554LIQ6</accession>
<dbReference type="GO" id="GO:0046872">
    <property type="term" value="F:metal ion binding"/>
    <property type="evidence" value="ECO:0007669"/>
    <property type="project" value="UniProtKB-KW"/>
</dbReference>
<organism evidence="6 7">
    <name type="scientific">Candidatus Berkelbacteria bacterium Licking1014_7</name>
    <dbReference type="NCBI Taxonomy" id="2017147"/>
    <lineage>
        <taxon>Bacteria</taxon>
        <taxon>Candidatus Berkelbacteria</taxon>
    </lineage>
</organism>
<dbReference type="EMBL" id="VMGK01000014">
    <property type="protein sequence ID" value="TSC92766.1"/>
    <property type="molecule type" value="Genomic_DNA"/>
</dbReference>
<evidence type="ECO:0000313" key="6">
    <source>
        <dbReference type="EMBL" id="TSC92766.1"/>
    </source>
</evidence>
<dbReference type="GO" id="GO:0008033">
    <property type="term" value="P:tRNA processing"/>
    <property type="evidence" value="ECO:0007669"/>
    <property type="project" value="UniProtKB-KW"/>
</dbReference>
<evidence type="ECO:0000256" key="3">
    <source>
        <dbReference type="ARBA" id="ARBA00022723"/>
    </source>
</evidence>
<name>A0A554LIQ6_9BACT</name>
<dbReference type="InterPro" id="IPR036820">
    <property type="entry name" value="Archease_dom_sf"/>
</dbReference>